<feature type="chain" id="PRO_5019304488" evidence="5">
    <location>
        <begin position="19"/>
        <end position="205"/>
    </location>
</feature>
<dbReference type="PANTHER" id="PTHR30329:SF21">
    <property type="entry name" value="LIPOPROTEIN YIAD-RELATED"/>
    <property type="match status" value="1"/>
</dbReference>
<reference evidence="7 8" key="1">
    <citation type="submission" date="2018-12" db="EMBL/GenBank/DDBJ databases">
        <title>Vibrio sp. isolated from China Sea.</title>
        <authorList>
            <person name="Li Y."/>
        </authorList>
    </citation>
    <scope>NUCLEOTIDE SEQUENCE [LARGE SCALE GENOMIC DNA]</scope>
    <source>
        <strain evidence="7 8">BEI207</strain>
    </source>
</reference>
<sequence>MKRLVLPLILALSGCSNMTDEMAMIGSDMLDTAPRTDFDVRYPEWGAPTNISPSDVKGPMGQQRTQSYSNLQNFLLSNGVDYELLPGNHVMVKLTDTIKFNTGSSLVSSDSQYWLDMMASYLSTQPGIDIVIDGHADSTGAPTFNDSLSMRRAKAVKQQLVRHNVAMDSIFTRGYGEYVPACSNKTKAGKACNRRVEVRFIVSNN</sequence>
<dbReference type="AlphaFoldDB" id="A0A432D072"/>
<gene>
    <name evidence="7" type="ORF">EJ063_00525</name>
</gene>
<protein>
    <submittedName>
        <fullName evidence="7">OmpA family protein</fullName>
    </submittedName>
</protein>
<dbReference type="CDD" id="cd07185">
    <property type="entry name" value="OmpA_C-like"/>
    <property type="match status" value="1"/>
</dbReference>
<dbReference type="Pfam" id="PF00691">
    <property type="entry name" value="OmpA"/>
    <property type="match status" value="1"/>
</dbReference>
<comment type="subcellular location">
    <subcellularLocation>
        <location evidence="1">Cell outer membrane</location>
    </subcellularLocation>
</comment>
<dbReference type="PROSITE" id="PS51123">
    <property type="entry name" value="OMPA_2"/>
    <property type="match status" value="1"/>
</dbReference>
<comment type="caution">
    <text evidence="7">The sequence shown here is derived from an EMBL/GenBank/DDBJ whole genome shotgun (WGS) entry which is preliminary data.</text>
</comment>
<evidence type="ECO:0000313" key="8">
    <source>
        <dbReference type="Proteomes" id="UP000268973"/>
    </source>
</evidence>
<dbReference type="GO" id="GO:0009279">
    <property type="term" value="C:cell outer membrane"/>
    <property type="evidence" value="ECO:0007669"/>
    <property type="project" value="UniProtKB-SubCell"/>
</dbReference>
<evidence type="ECO:0000259" key="6">
    <source>
        <dbReference type="PROSITE" id="PS51123"/>
    </source>
</evidence>
<keyword evidence="5" id="KW-0732">Signal</keyword>
<evidence type="ECO:0000256" key="4">
    <source>
        <dbReference type="PROSITE-ProRule" id="PRU00473"/>
    </source>
</evidence>
<dbReference type="Proteomes" id="UP000268973">
    <property type="component" value="Unassembled WGS sequence"/>
</dbReference>
<feature type="domain" description="OmpA-like" evidence="6">
    <location>
        <begin position="87"/>
        <end position="204"/>
    </location>
</feature>
<dbReference type="OrthoDB" id="9782229at2"/>
<keyword evidence="8" id="KW-1185">Reference proteome</keyword>
<evidence type="ECO:0000256" key="1">
    <source>
        <dbReference type="ARBA" id="ARBA00004442"/>
    </source>
</evidence>
<evidence type="ECO:0000256" key="3">
    <source>
        <dbReference type="ARBA" id="ARBA00023237"/>
    </source>
</evidence>
<dbReference type="InterPro" id="IPR006664">
    <property type="entry name" value="OMP_bac"/>
</dbReference>
<evidence type="ECO:0000256" key="5">
    <source>
        <dbReference type="SAM" id="SignalP"/>
    </source>
</evidence>
<accession>A0A432D072</accession>
<dbReference type="RefSeq" id="WP_126572055.1">
    <property type="nucleotide sequence ID" value="NZ_RXZH01000001.1"/>
</dbReference>
<dbReference type="Gene3D" id="3.30.1330.60">
    <property type="entry name" value="OmpA-like domain"/>
    <property type="match status" value="1"/>
</dbReference>
<dbReference type="InterPro" id="IPR050330">
    <property type="entry name" value="Bact_OuterMem_StrucFunc"/>
</dbReference>
<organism evidence="7 8">
    <name type="scientific">Vibrio aquaticus</name>
    <dbReference type="NCBI Taxonomy" id="2496559"/>
    <lineage>
        <taxon>Bacteria</taxon>
        <taxon>Pseudomonadati</taxon>
        <taxon>Pseudomonadota</taxon>
        <taxon>Gammaproteobacteria</taxon>
        <taxon>Vibrionales</taxon>
        <taxon>Vibrionaceae</taxon>
        <taxon>Vibrio</taxon>
    </lineage>
</organism>
<feature type="signal peptide" evidence="5">
    <location>
        <begin position="1"/>
        <end position="18"/>
    </location>
</feature>
<dbReference type="PROSITE" id="PS51257">
    <property type="entry name" value="PROKAR_LIPOPROTEIN"/>
    <property type="match status" value="1"/>
</dbReference>
<dbReference type="PANTHER" id="PTHR30329">
    <property type="entry name" value="STATOR ELEMENT OF FLAGELLAR MOTOR COMPLEX"/>
    <property type="match status" value="1"/>
</dbReference>
<proteinExistence type="predicted"/>
<dbReference type="InterPro" id="IPR036737">
    <property type="entry name" value="OmpA-like_sf"/>
</dbReference>
<dbReference type="SUPFAM" id="SSF103088">
    <property type="entry name" value="OmpA-like"/>
    <property type="match status" value="1"/>
</dbReference>
<keyword evidence="3" id="KW-0998">Cell outer membrane</keyword>
<keyword evidence="2 4" id="KW-0472">Membrane</keyword>
<dbReference type="InterPro" id="IPR006665">
    <property type="entry name" value="OmpA-like"/>
</dbReference>
<evidence type="ECO:0000256" key="2">
    <source>
        <dbReference type="ARBA" id="ARBA00023136"/>
    </source>
</evidence>
<evidence type="ECO:0000313" key="7">
    <source>
        <dbReference type="EMBL" id="RTZ17299.1"/>
    </source>
</evidence>
<dbReference type="PRINTS" id="PR01021">
    <property type="entry name" value="OMPADOMAIN"/>
</dbReference>
<dbReference type="EMBL" id="RXZH01000001">
    <property type="protein sequence ID" value="RTZ17299.1"/>
    <property type="molecule type" value="Genomic_DNA"/>
</dbReference>
<name>A0A432D072_9VIBR</name>